<dbReference type="GO" id="GO:0016787">
    <property type="term" value="F:hydrolase activity"/>
    <property type="evidence" value="ECO:0007669"/>
    <property type="project" value="UniProtKB-KW"/>
</dbReference>
<dbReference type="EMBL" id="CP025330">
    <property type="protein sequence ID" value="AZT92251.1"/>
    <property type="molecule type" value="Genomic_DNA"/>
</dbReference>
<dbReference type="GeneID" id="60904963"/>
<dbReference type="EMBL" id="FXYZ01000022">
    <property type="protein sequence ID" value="SMX99715.1"/>
    <property type="molecule type" value="Genomic_DNA"/>
</dbReference>
<reference evidence="15 24" key="3">
    <citation type="submission" date="2017-03" db="EMBL/GenBank/DDBJ databases">
        <authorList>
            <person name="Afonso C.L."/>
            <person name="Miller P.J."/>
            <person name="Scott M.A."/>
            <person name="Spackman E."/>
            <person name="Goraichik I."/>
            <person name="Dimitrov K.M."/>
            <person name="Suarez D.L."/>
            <person name="Swayne D.E."/>
        </authorList>
    </citation>
    <scope>NUCLEOTIDE SEQUENCE [LARGE SCALE GENOMIC DNA]</scope>
    <source>
        <strain evidence="15">6</strain>
        <strain evidence="24">6(3)</strain>
        <strain evidence="16">CNRZ 920</strain>
    </source>
</reference>
<evidence type="ECO:0000256" key="6">
    <source>
        <dbReference type="ARBA" id="ARBA00022884"/>
    </source>
</evidence>
<dbReference type="InterPro" id="IPR012933">
    <property type="entry name" value="HicA_mRNA_interferase"/>
</dbReference>
<sequence length="68" mass="7504">MTKPMKYGKLVKLLKSAGFVKNEGKGDHEKWTHPSLDRPVIITQSREISPGVTRIALKAIDSAKGSEK</sequence>
<dbReference type="EMBL" id="NRGO01000020">
    <property type="protein sequence ID" value="PCC48982.1"/>
    <property type="molecule type" value="Genomic_DNA"/>
</dbReference>
<dbReference type="Proteomes" id="UP000218377">
    <property type="component" value="Unassembled WGS sequence"/>
</dbReference>
<evidence type="ECO:0000313" key="8">
    <source>
        <dbReference type="EMBL" id="AZT92251.1"/>
    </source>
</evidence>
<reference evidence="18 19" key="1">
    <citation type="journal article" date="2017" name="Elife">
        <title>Extensive horizontal gene transfer in cheese-associated bacteria.</title>
        <authorList>
            <person name="Bonham K.S."/>
            <person name="Wolfe B.E."/>
            <person name="Dutton R.J."/>
        </authorList>
    </citation>
    <scope>NUCLEOTIDE SEQUENCE [LARGE SCALE GENOMIC DNA]</scope>
    <source>
        <strain evidence="14 20">738_8</strain>
        <strain evidence="13 19">900_6</strain>
        <strain evidence="12 18">947_7</strain>
        <strain evidence="11 22">962_8</strain>
        <strain evidence="10 21">JB5</strain>
    </source>
</reference>
<keyword evidence="2" id="KW-1277">Toxin-antitoxin system</keyword>
<dbReference type="Proteomes" id="UP000234289">
    <property type="component" value="Unassembled WGS sequence"/>
</dbReference>
<dbReference type="Proteomes" id="UP000217881">
    <property type="component" value="Unassembled WGS sequence"/>
</dbReference>
<evidence type="ECO:0000313" key="12">
    <source>
        <dbReference type="EMBL" id="PCC45800.1"/>
    </source>
</evidence>
<dbReference type="SUPFAM" id="SSF54786">
    <property type="entry name" value="YcfA/nrd intein domain"/>
    <property type="match status" value="1"/>
</dbReference>
<dbReference type="InterPro" id="IPR038570">
    <property type="entry name" value="HicA_sf"/>
</dbReference>
<dbReference type="Proteomes" id="UP000217564">
    <property type="component" value="Unassembled WGS sequence"/>
</dbReference>
<dbReference type="EMBL" id="FXZG01000034">
    <property type="protein sequence ID" value="SMY02077.1"/>
    <property type="molecule type" value="Genomic_DNA"/>
</dbReference>
<dbReference type="Proteomes" id="UP000283000">
    <property type="component" value="Chromosome"/>
</dbReference>
<dbReference type="AlphaFoldDB" id="A0A2A3ZLN0"/>
<accession>A0A2H1KQT3</accession>
<reference evidence="25 26" key="4">
    <citation type="submission" date="2017-12" db="EMBL/GenBank/DDBJ databases">
        <authorList>
            <person name="Levesque S."/>
        </authorList>
    </citation>
    <scope>NUCLEOTIDE SEQUENCE [LARGE SCALE GENOMIC DNA]</scope>
    <source>
        <strain evidence="8 26">SMQ-1417</strain>
        <strain evidence="9 25">SMQ-1420</strain>
    </source>
</reference>
<keyword evidence="4" id="KW-0255">Endonuclease</keyword>
<reference evidence="25 26" key="6">
    <citation type="submission" date="2019-01" db="EMBL/GenBank/DDBJ databases">
        <title>Comparative genomic analysis of Brevibacterium aurantiacum sheds light on its evolution and its adaptation to smear-ripened cheeses.</title>
        <authorList>
            <person name="Moineau S."/>
        </authorList>
    </citation>
    <scope>NUCLEOTIDE SEQUENCE [LARGE SCALE GENOMIC DNA]</scope>
    <source>
        <strain evidence="8 26">SMQ-1417</strain>
        <strain evidence="9 25">SMQ-1420</strain>
    </source>
</reference>
<evidence type="ECO:0000313" key="13">
    <source>
        <dbReference type="EMBL" id="PCC48982.1"/>
    </source>
</evidence>
<evidence type="ECO:0000313" key="27">
    <source>
        <dbReference type="Proteomes" id="UP000297736"/>
    </source>
</evidence>
<accession>A0A2A3ZLN0</accession>
<keyword evidence="3" id="KW-0540">Nuclease</keyword>
<dbReference type="EMBL" id="NRHA01000023">
    <property type="protein sequence ID" value="PCC52363.1"/>
    <property type="molecule type" value="Genomic_DNA"/>
</dbReference>
<dbReference type="Proteomes" id="UP000234327">
    <property type="component" value="Unassembled WGS sequence"/>
</dbReference>
<dbReference type="GO" id="GO:0004519">
    <property type="term" value="F:endonuclease activity"/>
    <property type="evidence" value="ECO:0007669"/>
    <property type="project" value="UniProtKB-KW"/>
</dbReference>
<dbReference type="EMBL" id="NRGP01000019">
    <property type="protein sequence ID" value="PCC45800.1"/>
    <property type="molecule type" value="Genomic_DNA"/>
</dbReference>
<keyword evidence="6" id="KW-0694">RNA-binding</keyword>
<name>A0A2A3ZLN0_BREAU</name>
<evidence type="ECO:0000313" key="18">
    <source>
        <dbReference type="Proteomes" id="UP000217564"/>
    </source>
</evidence>
<evidence type="ECO:0000256" key="3">
    <source>
        <dbReference type="ARBA" id="ARBA00022722"/>
    </source>
</evidence>
<evidence type="ECO:0000313" key="24">
    <source>
        <dbReference type="Proteomes" id="UP000234327"/>
    </source>
</evidence>
<comment type="similarity">
    <text evidence="1">Belongs to the HicA mRNA interferase family.</text>
</comment>
<evidence type="ECO:0000313" key="19">
    <source>
        <dbReference type="Proteomes" id="UP000217720"/>
    </source>
</evidence>
<dbReference type="RefSeq" id="WP_096147034.1">
    <property type="nucleotide sequence ID" value="NZ_CP025330.1"/>
</dbReference>
<dbReference type="EMBL" id="NRGQ01000027">
    <property type="protein sequence ID" value="PCC41576.1"/>
    <property type="molecule type" value="Genomic_DNA"/>
</dbReference>
<organism evidence="14 20">
    <name type="scientific">Brevibacterium aurantiacum</name>
    <dbReference type="NCBI Taxonomy" id="273384"/>
    <lineage>
        <taxon>Bacteria</taxon>
        <taxon>Bacillati</taxon>
        <taxon>Actinomycetota</taxon>
        <taxon>Actinomycetes</taxon>
        <taxon>Micrococcales</taxon>
        <taxon>Brevibacteriaceae</taxon>
        <taxon>Brevibacterium</taxon>
    </lineage>
</organism>
<evidence type="ECO:0000313" key="21">
    <source>
        <dbReference type="Proteomes" id="UP000218377"/>
    </source>
</evidence>
<dbReference type="EMBL" id="RHFF01000021">
    <property type="protein sequence ID" value="TGD36957.1"/>
    <property type="molecule type" value="Genomic_DNA"/>
</dbReference>
<dbReference type="Proteomes" id="UP000297736">
    <property type="component" value="Unassembled WGS sequence"/>
</dbReference>
<dbReference type="Proteomes" id="UP000217720">
    <property type="component" value="Unassembled WGS sequence"/>
</dbReference>
<reference evidence="17 27" key="5">
    <citation type="submission" date="2018-10" db="EMBL/GenBank/DDBJ databases">
        <title>Brevibacterium genomes from Austrain hard cheese rinds.</title>
        <authorList>
            <person name="Anast J.M."/>
            <person name="Dzieciol M."/>
            <person name="Schultz D.L."/>
            <person name="Mann E."/>
            <person name="Wagner M."/>
            <person name="Schmitz-Esser S."/>
        </authorList>
    </citation>
    <scope>NUCLEOTIDE SEQUENCE [LARGE SCALE GENOMIC DNA]</scope>
    <source>
        <strain evidence="17 27">L261</strain>
    </source>
</reference>
<keyword evidence="5" id="KW-0378">Hydrolase</keyword>
<dbReference type="EMBL" id="NRGX01000001">
    <property type="protein sequence ID" value="PCC18741.1"/>
    <property type="molecule type" value="Genomic_DNA"/>
</dbReference>
<evidence type="ECO:0000313" key="23">
    <source>
        <dbReference type="Proteomes" id="UP000234289"/>
    </source>
</evidence>
<proteinExistence type="inferred from homology"/>
<evidence type="ECO:0000313" key="16">
    <source>
        <dbReference type="EMBL" id="SMY02077.1"/>
    </source>
</evidence>
<protein>
    <submittedName>
        <fullName evidence="15">HicA toxin of toxin-antitoxin</fullName>
    </submittedName>
    <submittedName>
        <fullName evidence="14">Toxin HicA</fullName>
    </submittedName>
    <submittedName>
        <fullName evidence="8">Type II toxin-antitoxin system HicA family toxin</fullName>
    </submittedName>
</protein>
<evidence type="ECO:0000256" key="2">
    <source>
        <dbReference type="ARBA" id="ARBA00022649"/>
    </source>
</evidence>
<dbReference type="Proteomes" id="UP000218620">
    <property type="component" value="Unassembled WGS sequence"/>
</dbReference>
<dbReference type="GO" id="GO:0003729">
    <property type="term" value="F:mRNA binding"/>
    <property type="evidence" value="ECO:0007669"/>
    <property type="project" value="InterPro"/>
</dbReference>
<evidence type="ECO:0000313" key="9">
    <source>
        <dbReference type="EMBL" id="AZT96102.1"/>
    </source>
</evidence>
<dbReference type="Gene3D" id="3.30.920.30">
    <property type="entry name" value="Hypothetical protein"/>
    <property type="match status" value="1"/>
</dbReference>
<evidence type="ECO:0000256" key="5">
    <source>
        <dbReference type="ARBA" id="ARBA00022801"/>
    </source>
</evidence>
<keyword evidence="7" id="KW-0346">Stress response</keyword>
<evidence type="ECO:0000313" key="22">
    <source>
        <dbReference type="Proteomes" id="UP000218620"/>
    </source>
</evidence>
<evidence type="ECO:0000313" key="26">
    <source>
        <dbReference type="Proteomes" id="UP000283000"/>
    </source>
</evidence>
<evidence type="ECO:0000256" key="1">
    <source>
        <dbReference type="ARBA" id="ARBA00006620"/>
    </source>
</evidence>
<reference evidence="23" key="2">
    <citation type="submission" date="2017-03" db="EMBL/GenBank/DDBJ databases">
        <authorList>
            <person name="Monnet C."/>
        </authorList>
    </citation>
    <scope>NUCLEOTIDE SEQUENCE [LARGE SCALE GENOMIC DNA]</scope>
    <source>
        <strain evidence="23">CNRZ 920</strain>
    </source>
</reference>
<evidence type="ECO:0000256" key="4">
    <source>
        <dbReference type="ARBA" id="ARBA00022759"/>
    </source>
</evidence>
<evidence type="ECO:0000313" key="11">
    <source>
        <dbReference type="EMBL" id="PCC41576.1"/>
    </source>
</evidence>
<evidence type="ECO:0000313" key="15">
    <source>
        <dbReference type="EMBL" id="SMX99715.1"/>
    </source>
</evidence>
<evidence type="ECO:0000313" key="14">
    <source>
        <dbReference type="EMBL" id="PCC52363.1"/>
    </source>
</evidence>
<evidence type="ECO:0000313" key="10">
    <source>
        <dbReference type="EMBL" id="PCC18741.1"/>
    </source>
</evidence>
<gene>
    <name evidence="16" type="ORF">BAUR920_03484</name>
    <name evidence="15" type="ORF">BAURA63_03385</name>
    <name evidence="14" type="ORF">CIK59_16820</name>
    <name evidence="13" type="ORF">CIK62_15515</name>
    <name evidence="12" type="ORF">CIK64_13785</name>
    <name evidence="11" type="ORF">CIK65_16885</name>
    <name evidence="10" type="ORF">CIK79_10855</name>
    <name evidence="8" type="ORF">CXR23_03080</name>
    <name evidence="9" type="ORF">CXR27_03080</name>
    <name evidence="17" type="ORF">EB834_17450</name>
</gene>
<dbReference type="EMBL" id="CP025334">
    <property type="protein sequence ID" value="AZT96102.1"/>
    <property type="molecule type" value="Genomic_DNA"/>
</dbReference>
<evidence type="ECO:0000313" key="17">
    <source>
        <dbReference type="EMBL" id="TGD36957.1"/>
    </source>
</evidence>
<evidence type="ECO:0000256" key="7">
    <source>
        <dbReference type="ARBA" id="ARBA00023016"/>
    </source>
</evidence>
<evidence type="ECO:0000313" key="25">
    <source>
        <dbReference type="Proteomes" id="UP000282731"/>
    </source>
</evidence>
<dbReference type="Pfam" id="PF07927">
    <property type="entry name" value="HicA_toxin"/>
    <property type="match status" value="1"/>
</dbReference>
<evidence type="ECO:0000313" key="20">
    <source>
        <dbReference type="Proteomes" id="UP000217881"/>
    </source>
</evidence>
<dbReference type="Proteomes" id="UP000282731">
    <property type="component" value="Chromosome"/>
</dbReference>